<dbReference type="EMBL" id="VSSQ01048723">
    <property type="protein sequence ID" value="MPN02771.1"/>
    <property type="molecule type" value="Genomic_DNA"/>
</dbReference>
<gene>
    <name evidence="1" type="ORF">SDC9_149987</name>
</gene>
<protein>
    <submittedName>
        <fullName evidence="1">Uncharacterized protein</fullName>
    </submittedName>
</protein>
<evidence type="ECO:0000313" key="1">
    <source>
        <dbReference type="EMBL" id="MPN02771.1"/>
    </source>
</evidence>
<proteinExistence type="predicted"/>
<sequence length="88" mass="10141">MKTGKHRPLARHPASGRFCGFLDFGLILHRGDRSGYDWLRRLGLRAGQWDIGQYLDRVRFQKRVVQQTVFNGIDHVTHRVSRVGKSPG</sequence>
<organism evidence="1">
    <name type="scientific">bioreactor metagenome</name>
    <dbReference type="NCBI Taxonomy" id="1076179"/>
    <lineage>
        <taxon>unclassified sequences</taxon>
        <taxon>metagenomes</taxon>
        <taxon>ecological metagenomes</taxon>
    </lineage>
</organism>
<accession>A0A645ELA2</accession>
<dbReference type="AlphaFoldDB" id="A0A645ELA2"/>
<reference evidence="1" key="1">
    <citation type="submission" date="2019-08" db="EMBL/GenBank/DDBJ databases">
        <authorList>
            <person name="Kucharzyk K."/>
            <person name="Murdoch R.W."/>
            <person name="Higgins S."/>
            <person name="Loffler F."/>
        </authorList>
    </citation>
    <scope>NUCLEOTIDE SEQUENCE</scope>
</reference>
<comment type="caution">
    <text evidence="1">The sequence shown here is derived from an EMBL/GenBank/DDBJ whole genome shotgun (WGS) entry which is preliminary data.</text>
</comment>
<name>A0A645ELA2_9ZZZZ</name>